<keyword evidence="1" id="KW-1133">Transmembrane helix</keyword>
<dbReference type="AlphaFoldDB" id="A0A7T0DZZ1"/>
<keyword evidence="1" id="KW-0812">Transmembrane</keyword>
<reference evidence="2" key="1">
    <citation type="submission" date="2020-09" db="EMBL/GenBank/DDBJ databases">
        <title>First Report of a novel Colistin-Resistant species of Enterobacter cloacae complex Producing MCR-5 isolated from hospital sewage water.</title>
        <authorList>
            <person name="Zhou K."/>
        </authorList>
    </citation>
    <scope>NUCLEOTIDE SEQUENCE [LARGE SCALE GENOMIC DNA]</scope>
    <source>
        <strain evidence="2">HSW1412</strain>
    </source>
</reference>
<name>A0A7T0DZZ1_9ENTR</name>
<proteinExistence type="predicted"/>
<sequence length="90" mass="10355">MNNYVIFIKGDESKVIAKNLLTRHISNELKHKGFTRYPYTIEADNEKDAIQILNKQGQEHLNALSEYTGNIFFYCAVLVAGLMVALIFFR</sequence>
<feature type="transmembrane region" description="Helical" evidence="1">
    <location>
        <begin position="71"/>
        <end position="89"/>
    </location>
</feature>
<accession>A0A7T0DZZ1</accession>
<organism evidence="2">
    <name type="scientific">Enterobacter mori</name>
    <dbReference type="NCBI Taxonomy" id="539813"/>
    <lineage>
        <taxon>Bacteria</taxon>
        <taxon>Pseudomonadati</taxon>
        <taxon>Pseudomonadota</taxon>
        <taxon>Gammaproteobacteria</taxon>
        <taxon>Enterobacterales</taxon>
        <taxon>Enterobacteriaceae</taxon>
        <taxon>Enterobacter</taxon>
    </lineage>
</organism>
<evidence type="ECO:0000313" key="2">
    <source>
        <dbReference type="EMBL" id="QPK02503.1"/>
    </source>
</evidence>
<dbReference type="EMBL" id="CP061801">
    <property type="protein sequence ID" value="QPK02503.1"/>
    <property type="molecule type" value="Genomic_DNA"/>
</dbReference>
<gene>
    <name evidence="2" type="ORF">IDM36_10515</name>
</gene>
<evidence type="ECO:0000256" key="1">
    <source>
        <dbReference type="SAM" id="Phobius"/>
    </source>
</evidence>
<keyword evidence="1" id="KW-0472">Membrane</keyword>
<protein>
    <submittedName>
        <fullName evidence="2">Uncharacterized protein</fullName>
    </submittedName>
</protein>